<dbReference type="Proteomes" id="UP000694427">
    <property type="component" value="Unplaced"/>
</dbReference>
<reference evidence="2" key="1">
    <citation type="submission" date="2025-05" db="UniProtKB">
        <authorList>
            <consortium name="Ensembl"/>
        </authorList>
    </citation>
    <scope>IDENTIFICATION</scope>
</reference>
<name>A0A8C1LA78_CYPCA</name>
<dbReference type="Ensembl" id="ENSCCRT00015081718.1">
    <property type="protein sequence ID" value="ENSCCRP00015079129.1"/>
    <property type="gene ID" value="ENSCCRG00015032032.1"/>
</dbReference>
<feature type="signal peptide" evidence="1">
    <location>
        <begin position="1"/>
        <end position="21"/>
    </location>
</feature>
<accession>A0A8C1LA78</accession>
<dbReference type="Ensembl" id="ENSCCRT00010064850.1">
    <property type="protein sequence ID" value="ENSCCRP00010059138.1"/>
    <property type="gene ID" value="ENSCCRG00010025065.1"/>
</dbReference>
<dbReference type="AlphaFoldDB" id="A0A8C1LA78"/>
<sequence length="391" mass="43050">MIARILYFFLWSAAFLPELQCASQRAADALATFPTSAFINGTDRKDSNQTSTSRIKRKTLSVDFAVPSLLRYYLALFIKRPLNGDCLSFNGCYTVRANLLMRCVPLQKTIASLLDVKLAAMNVNRSSTGQLPFRQKRPVPKVLNLGLTNASRKSNQVVVEVGEDMVKTGCGGLHVYEDSPVVFLEMDLTRILEWWLGAEGGRLRVRIMPERKAQVPGKEEKYSAAIRASDARLFLNIASSERPSSPNSGNPTAAPKYWNFSWIAEDELTFPEDPVSSSDCSSKGKSCDRGPAGYYPEFAWSLTSAEDSWAKDQTMAKTKASSQGWEEAGRWYTSAWGLGANPSGFLPVTISPAIWRQRPMTLTSPPTAPYEPLKMSLSGAAITAKGTGRSM</sequence>
<proteinExistence type="predicted"/>
<evidence type="ECO:0000256" key="1">
    <source>
        <dbReference type="SAM" id="SignalP"/>
    </source>
</evidence>
<evidence type="ECO:0000313" key="2">
    <source>
        <dbReference type="Ensembl" id="ENSCCRP00010059138.1"/>
    </source>
</evidence>
<dbReference type="Proteomes" id="UP000694700">
    <property type="component" value="Unplaced"/>
</dbReference>
<keyword evidence="1" id="KW-0732">Signal</keyword>
<keyword evidence="3" id="KW-1185">Reference proteome</keyword>
<evidence type="ECO:0000313" key="3">
    <source>
        <dbReference type="Proteomes" id="UP000694427"/>
    </source>
</evidence>
<organism evidence="2 3">
    <name type="scientific">Cyprinus carpio</name>
    <name type="common">Common carp</name>
    <dbReference type="NCBI Taxonomy" id="7962"/>
    <lineage>
        <taxon>Eukaryota</taxon>
        <taxon>Metazoa</taxon>
        <taxon>Chordata</taxon>
        <taxon>Craniata</taxon>
        <taxon>Vertebrata</taxon>
        <taxon>Euteleostomi</taxon>
        <taxon>Actinopterygii</taxon>
        <taxon>Neopterygii</taxon>
        <taxon>Teleostei</taxon>
        <taxon>Ostariophysi</taxon>
        <taxon>Cypriniformes</taxon>
        <taxon>Cyprinidae</taxon>
        <taxon>Cyprininae</taxon>
        <taxon>Cyprinus</taxon>
    </lineage>
</organism>
<evidence type="ECO:0008006" key="4">
    <source>
        <dbReference type="Google" id="ProtNLM"/>
    </source>
</evidence>
<protein>
    <recommendedName>
        <fullName evidence="4">ALK tyrosine kinase receptor</fullName>
    </recommendedName>
</protein>
<feature type="chain" id="PRO_5044675691" description="ALK tyrosine kinase receptor" evidence="1">
    <location>
        <begin position="22"/>
        <end position="391"/>
    </location>
</feature>